<dbReference type="Pfam" id="PF09310">
    <property type="entry name" value="PD-C2-AF1"/>
    <property type="match status" value="1"/>
</dbReference>
<accession>A0ABQ7T0T8</accession>
<dbReference type="PROSITE" id="PS52003">
    <property type="entry name" value="OCA"/>
    <property type="match status" value="1"/>
</dbReference>
<evidence type="ECO:0000256" key="1">
    <source>
        <dbReference type="ARBA" id="ARBA00023015"/>
    </source>
</evidence>
<evidence type="ECO:0000259" key="5">
    <source>
        <dbReference type="PROSITE" id="PS52003"/>
    </source>
</evidence>
<keyword evidence="3" id="KW-0804">Transcription</keyword>
<evidence type="ECO:0000256" key="4">
    <source>
        <dbReference type="SAM" id="MobiDB-lite"/>
    </source>
</evidence>
<keyword evidence="7" id="KW-1185">Reference proteome</keyword>
<comment type="caution">
    <text evidence="6">The sequence shown here is derived from an EMBL/GenBank/DDBJ whole genome shotgun (WGS) entry which is preliminary data.</text>
</comment>
<organism evidence="6 7">
    <name type="scientific">Phrynosoma platyrhinos</name>
    <name type="common">Desert horned lizard</name>
    <dbReference type="NCBI Taxonomy" id="52577"/>
    <lineage>
        <taxon>Eukaryota</taxon>
        <taxon>Metazoa</taxon>
        <taxon>Chordata</taxon>
        <taxon>Craniata</taxon>
        <taxon>Vertebrata</taxon>
        <taxon>Euteleostomi</taxon>
        <taxon>Lepidosauria</taxon>
        <taxon>Squamata</taxon>
        <taxon>Bifurcata</taxon>
        <taxon>Unidentata</taxon>
        <taxon>Episquamata</taxon>
        <taxon>Toxicofera</taxon>
        <taxon>Iguania</taxon>
        <taxon>Phrynosomatidae</taxon>
        <taxon>Phrynosomatinae</taxon>
        <taxon>Phrynosoma</taxon>
    </lineage>
</organism>
<proteinExistence type="predicted"/>
<dbReference type="Proteomes" id="UP000826234">
    <property type="component" value="Unassembled WGS sequence"/>
</dbReference>
<evidence type="ECO:0000256" key="3">
    <source>
        <dbReference type="ARBA" id="ARBA00023163"/>
    </source>
</evidence>
<evidence type="ECO:0000256" key="2">
    <source>
        <dbReference type="ARBA" id="ARBA00023159"/>
    </source>
</evidence>
<dbReference type="InterPro" id="IPR015389">
    <property type="entry name" value="PD-C2-AF1"/>
</dbReference>
<feature type="region of interest" description="Disordered" evidence="4">
    <location>
        <begin position="19"/>
        <end position="39"/>
    </location>
</feature>
<keyword evidence="1" id="KW-0805">Transcription regulation</keyword>
<protein>
    <recommendedName>
        <fullName evidence="5">OCA domain-containing protein</fullName>
    </recommendedName>
</protein>
<dbReference type="PANTHER" id="PTHR15363:SF3">
    <property type="entry name" value="POU DOMAIN CLASS 2-ASSOCIATING FACTOR 1"/>
    <property type="match status" value="1"/>
</dbReference>
<name>A0ABQ7T0T8_PHRPL</name>
<dbReference type="InterPro" id="IPR047571">
    <property type="entry name" value="OCA"/>
</dbReference>
<dbReference type="PANTHER" id="PTHR15363">
    <property type="entry name" value="POU DOMAIN CLASS 2-ASSOCIATING FACTOR 1"/>
    <property type="match status" value="1"/>
</dbReference>
<dbReference type="EMBL" id="JAIPUX010003283">
    <property type="protein sequence ID" value="KAH0623324.1"/>
    <property type="molecule type" value="Genomic_DNA"/>
</dbReference>
<sequence length="208" mass="23138">MPRCSVFLPVLEQPALPFKEETASASEQPPSTPRPYQGVRVKEPVKELLKRKRGSLQNANVAAAATTTVFFPHQSLPSYSPTGQVCTDSEFVASSLPVVDDGTLYSGWLAQPTQATLQPLTQWAAYPDYVSHEAVSCPYTGDMSPLMRPLKEKRRQQRIEMCIKFAEHRLQTGHLSPQLNLGNIDLTQDKSLEPNLCFPPPSGRKKFE</sequence>
<feature type="domain" description="OCA" evidence="5">
    <location>
        <begin position="33"/>
        <end position="55"/>
    </location>
</feature>
<evidence type="ECO:0000313" key="7">
    <source>
        <dbReference type="Proteomes" id="UP000826234"/>
    </source>
</evidence>
<keyword evidence="2" id="KW-0010">Activator</keyword>
<evidence type="ECO:0000313" key="6">
    <source>
        <dbReference type="EMBL" id="KAH0623324.1"/>
    </source>
</evidence>
<reference evidence="6 7" key="1">
    <citation type="journal article" date="2022" name="Gigascience">
        <title>A chromosome-level genome assembly and annotation of the desert horned lizard, Phrynosoma platyrhinos, provides insight into chromosomal rearrangements among reptiles.</title>
        <authorList>
            <person name="Koochekian N."/>
            <person name="Ascanio A."/>
            <person name="Farleigh K."/>
            <person name="Card D.C."/>
            <person name="Schield D.R."/>
            <person name="Castoe T.A."/>
            <person name="Jezkova T."/>
        </authorList>
    </citation>
    <scope>NUCLEOTIDE SEQUENCE [LARGE SCALE GENOMIC DNA]</scope>
    <source>
        <strain evidence="6">NK-2021</strain>
    </source>
</reference>
<gene>
    <name evidence="6" type="ORF">JD844_031532</name>
</gene>